<feature type="active site" description="Nucleophile" evidence="1">
    <location>
        <position position="149"/>
    </location>
</feature>
<dbReference type="GO" id="GO:0009252">
    <property type="term" value="P:peptidoglycan biosynthetic process"/>
    <property type="evidence" value="ECO:0007669"/>
    <property type="project" value="UniProtKB-KW"/>
</dbReference>
<comment type="pathway">
    <text evidence="1">Cell wall biogenesis; peptidoglycan biosynthesis.</text>
</comment>
<reference evidence="3" key="1">
    <citation type="journal article" date="2014" name="Int. J. Syst. Evol. Microbiol.">
        <title>Complete genome sequence of Corynebacterium casei LMG S-19264T (=DSM 44701T), isolated from a smear-ripened cheese.</title>
        <authorList>
            <consortium name="US DOE Joint Genome Institute (JGI-PGF)"/>
            <person name="Walter F."/>
            <person name="Albersmeier A."/>
            <person name="Kalinowski J."/>
            <person name="Ruckert C."/>
        </authorList>
    </citation>
    <scope>NUCLEOTIDE SEQUENCE</scope>
    <source>
        <strain evidence="3">KCTC 42590</strain>
    </source>
</reference>
<evidence type="ECO:0000313" key="4">
    <source>
        <dbReference type="Proteomes" id="UP000630923"/>
    </source>
</evidence>
<keyword evidence="1" id="KW-0573">Peptidoglycan synthesis</keyword>
<protein>
    <recommendedName>
        <fullName evidence="2">L,D-TPase catalytic domain-containing protein</fullName>
    </recommendedName>
</protein>
<dbReference type="InterPro" id="IPR005490">
    <property type="entry name" value="LD_TPept_cat_dom"/>
</dbReference>
<proteinExistence type="predicted"/>
<sequence length="176" mass="19660">MRQYRVVPDKTDSRKGRVIGPLFEAPCALGAGGVIPQDDKEEGDGATPAGIYPFRRIYYRPDMVEEPVSLYNTKPIRPDMGWCDDVASKYYNKPVGLPFAASHEKLWRDDNLYNIIVVLGHNDAPTVPGKGSAIFMHIAREGYTPTRGCIALSEDDLTRMIRQLMLSDTLVIEMPS</sequence>
<dbReference type="EMBL" id="BNCI01000001">
    <property type="protein sequence ID" value="GHF15345.1"/>
    <property type="molecule type" value="Genomic_DNA"/>
</dbReference>
<comment type="caution">
    <text evidence="3">The sequence shown here is derived from an EMBL/GenBank/DDBJ whole genome shotgun (WGS) entry which is preliminary data.</text>
</comment>
<evidence type="ECO:0000259" key="2">
    <source>
        <dbReference type="PROSITE" id="PS52029"/>
    </source>
</evidence>
<organism evidence="3 4">
    <name type="scientific">Kordiimonas sediminis</name>
    <dbReference type="NCBI Taxonomy" id="1735581"/>
    <lineage>
        <taxon>Bacteria</taxon>
        <taxon>Pseudomonadati</taxon>
        <taxon>Pseudomonadota</taxon>
        <taxon>Alphaproteobacteria</taxon>
        <taxon>Kordiimonadales</taxon>
        <taxon>Kordiimonadaceae</taxon>
        <taxon>Kordiimonas</taxon>
    </lineage>
</organism>
<feature type="active site" description="Proton donor/acceptor" evidence="1">
    <location>
        <position position="137"/>
    </location>
</feature>
<dbReference type="RefSeq" id="WP_191250144.1">
    <property type="nucleotide sequence ID" value="NZ_BNCI01000001.1"/>
</dbReference>
<dbReference type="GO" id="GO:0016740">
    <property type="term" value="F:transferase activity"/>
    <property type="evidence" value="ECO:0007669"/>
    <property type="project" value="InterPro"/>
</dbReference>
<keyword evidence="1" id="KW-0961">Cell wall biogenesis/degradation</keyword>
<keyword evidence="4" id="KW-1185">Reference proteome</keyword>
<gene>
    <name evidence="3" type="ORF">GCM10017044_06860</name>
</gene>
<dbReference type="GO" id="GO:0008360">
    <property type="term" value="P:regulation of cell shape"/>
    <property type="evidence" value="ECO:0007669"/>
    <property type="project" value="UniProtKB-UniRule"/>
</dbReference>
<name>A0A919AMM5_9PROT</name>
<dbReference type="Proteomes" id="UP000630923">
    <property type="component" value="Unassembled WGS sequence"/>
</dbReference>
<dbReference type="PANTHER" id="PTHR38589">
    <property type="entry name" value="BLR0621 PROTEIN"/>
    <property type="match status" value="1"/>
</dbReference>
<evidence type="ECO:0000256" key="1">
    <source>
        <dbReference type="PROSITE-ProRule" id="PRU01373"/>
    </source>
</evidence>
<dbReference type="PANTHER" id="PTHR38589:SF1">
    <property type="entry name" value="BLR0621 PROTEIN"/>
    <property type="match status" value="1"/>
</dbReference>
<dbReference type="PROSITE" id="PS52029">
    <property type="entry name" value="LD_TPASE"/>
    <property type="match status" value="1"/>
</dbReference>
<evidence type="ECO:0000313" key="3">
    <source>
        <dbReference type="EMBL" id="GHF15345.1"/>
    </source>
</evidence>
<accession>A0A919AMM5</accession>
<dbReference type="AlphaFoldDB" id="A0A919AMM5"/>
<reference evidence="3" key="2">
    <citation type="submission" date="2020-09" db="EMBL/GenBank/DDBJ databases">
        <authorList>
            <person name="Sun Q."/>
            <person name="Kim S."/>
        </authorList>
    </citation>
    <scope>NUCLEOTIDE SEQUENCE</scope>
    <source>
        <strain evidence="3">KCTC 42590</strain>
    </source>
</reference>
<dbReference type="GO" id="GO:0071555">
    <property type="term" value="P:cell wall organization"/>
    <property type="evidence" value="ECO:0007669"/>
    <property type="project" value="UniProtKB-UniRule"/>
</dbReference>
<keyword evidence="1" id="KW-0133">Cell shape</keyword>
<dbReference type="Pfam" id="PF03734">
    <property type="entry name" value="YkuD"/>
    <property type="match status" value="1"/>
</dbReference>
<feature type="domain" description="L,D-TPase catalytic" evidence="2">
    <location>
        <begin position="1"/>
        <end position="173"/>
    </location>
</feature>